<dbReference type="GeneID" id="69030262"/>
<dbReference type="RefSeq" id="XP_045273220.1">
    <property type="nucleotide sequence ID" value="XM_045424530.1"/>
</dbReference>
<keyword evidence="2" id="KW-1185">Reference proteome</keyword>
<sequence length="66" mass="7633">MLWERLKLIPYRIDHSWQDICTLALTSIYSLYTQIAKDGYKIVEFGPGSCGIDGRILDPILPRLKH</sequence>
<organism evidence="1 2">
    <name type="scientific">Ajellomyces dermatitidis (strain ER-3 / ATCC MYA-2586)</name>
    <name type="common">Blastomyces dermatitidis</name>
    <dbReference type="NCBI Taxonomy" id="559297"/>
    <lineage>
        <taxon>Eukaryota</taxon>
        <taxon>Fungi</taxon>
        <taxon>Dikarya</taxon>
        <taxon>Ascomycota</taxon>
        <taxon>Pezizomycotina</taxon>
        <taxon>Eurotiomycetes</taxon>
        <taxon>Eurotiomycetidae</taxon>
        <taxon>Onygenales</taxon>
        <taxon>Ajellomycetaceae</taxon>
        <taxon>Blastomyces</taxon>
    </lineage>
</organism>
<dbReference type="EMBL" id="EQ999984">
    <property type="protein sequence ID" value="EEQ85475.2"/>
    <property type="molecule type" value="Genomic_DNA"/>
</dbReference>
<evidence type="ECO:0000313" key="2">
    <source>
        <dbReference type="Proteomes" id="UP000002039"/>
    </source>
</evidence>
<accession>A0ABP2EPL9</accession>
<gene>
    <name evidence="1" type="ORF">BDCG_08744</name>
</gene>
<reference evidence="2" key="1">
    <citation type="journal article" date="2015" name="PLoS Genet.">
        <title>The dynamic genome and transcriptome of the human fungal pathogen Blastomyces and close relative Emmonsia.</title>
        <authorList>
            <person name="Munoz J.F."/>
            <person name="Gauthier G.M."/>
            <person name="Desjardins C.A."/>
            <person name="Gallo J.E."/>
            <person name="Holder J."/>
            <person name="Sullivan T.D."/>
            <person name="Marty A.J."/>
            <person name="Carmen J.C."/>
            <person name="Chen Z."/>
            <person name="Ding L."/>
            <person name="Gujja S."/>
            <person name="Magrini V."/>
            <person name="Misas E."/>
            <person name="Mitreva M."/>
            <person name="Priest M."/>
            <person name="Saif S."/>
            <person name="Whiston E.A."/>
            <person name="Young S."/>
            <person name="Zeng Q."/>
            <person name="Goldman W.E."/>
            <person name="Mardis E.R."/>
            <person name="Taylor J.W."/>
            <person name="McEwen J.G."/>
            <person name="Clay O.K."/>
            <person name="Klein B.S."/>
            <person name="Cuomo C.A."/>
        </authorList>
    </citation>
    <scope>NUCLEOTIDE SEQUENCE [LARGE SCALE GENOMIC DNA]</scope>
    <source>
        <strain evidence="2">ER-3 / ATCC MYA-2586</strain>
    </source>
</reference>
<protein>
    <submittedName>
        <fullName evidence="1">Uncharacterized protein</fullName>
    </submittedName>
</protein>
<evidence type="ECO:0000313" key="1">
    <source>
        <dbReference type="EMBL" id="EEQ85475.2"/>
    </source>
</evidence>
<proteinExistence type="predicted"/>
<name>A0ABP2EPL9_AJEDR</name>
<dbReference type="Proteomes" id="UP000002039">
    <property type="component" value="Unassembled WGS sequence"/>
</dbReference>